<dbReference type="Proteomes" id="UP000507470">
    <property type="component" value="Unassembled WGS sequence"/>
</dbReference>
<evidence type="ECO:0000313" key="1">
    <source>
        <dbReference type="EMBL" id="CAC5421971.1"/>
    </source>
</evidence>
<accession>A0A6J8ES45</accession>
<protein>
    <submittedName>
        <fullName evidence="1">Uncharacterized protein</fullName>
    </submittedName>
</protein>
<dbReference type="EMBL" id="CACVKT020009468">
    <property type="protein sequence ID" value="CAC5421971.1"/>
    <property type="molecule type" value="Genomic_DNA"/>
</dbReference>
<dbReference type="AlphaFoldDB" id="A0A6J8ES45"/>
<gene>
    <name evidence="1" type="ORF">MCOR_54046</name>
</gene>
<keyword evidence="2" id="KW-1185">Reference proteome</keyword>
<organism evidence="1 2">
    <name type="scientific">Mytilus coruscus</name>
    <name type="common">Sea mussel</name>
    <dbReference type="NCBI Taxonomy" id="42192"/>
    <lineage>
        <taxon>Eukaryota</taxon>
        <taxon>Metazoa</taxon>
        <taxon>Spiralia</taxon>
        <taxon>Lophotrochozoa</taxon>
        <taxon>Mollusca</taxon>
        <taxon>Bivalvia</taxon>
        <taxon>Autobranchia</taxon>
        <taxon>Pteriomorphia</taxon>
        <taxon>Mytilida</taxon>
        <taxon>Mytiloidea</taxon>
        <taxon>Mytilidae</taxon>
        <taxon>Mytilinae</taxon>
        <taxon>Mytilus</taxon>
    </lineage>
</organism>
<reference evidence="1 2" key="1">
    <citation type="submission" date="2020-06" db="EMBL/GenBank/DDBJ databases">
        <authorList>
            <person name="Li R."/>
            <person name="Bekaert M."/>
        </authorList>
    </citation>
    <scope>NUCLEOTIDE SEQUENCE [LARGE SCALE GENOMIC DNA]</scope>
    <source>
        <strain evidence="2">wild</strain>
    </source>
</reference>
<proteinExistence type="predicted"/>
<evidence type="ECO:0000313" key="2">
    <source>
        <dbReference type="Proteomes" id="UP000507470"/>
    </source>
</evidence>
<sequence>MQCWTLPLNHYAKEKVTGTPINFTESYNMYNEQSEINTTEQNITQQEVVGIYDIGDVFLVTIEKLLHVAVLTETVRDMTKPCSMELYEEDPGSVFKYVATKTVSAECIFEELATESYKKIDDNGYILDEDVLDRVNNNDNEDHLTITEQIREWRMKSTWSV</sequence>
<name>A0A6J8ES45_MYTCO</name>